<dbReference type="OrthoDB" id="9782855at2"/>
<sequence>MNSSLITCRVQHERFAPKKHAFSYPLYTYLLDIDELQELNQKRILFGYNKLRLASFHDKDYLQDNPASVRQKLTELLNKQDIELAESDIIYLVTSARFVNYSFNPVSFYWIFRDNCLQGCVAEVNNTFGEKHVYPLPGSGIPASDSSTENTFPARYQHPKQFHVSPFMDLTGEYHFTFEDVREHLDVTVELFHGTDRTFKANLLEETRVPLTDMALLKTAFTKPLTAHLTMPRILWEAGKLHYGKGIHFYSKPEPVSDMTIRHKDTPKITDRLATKLVQTALQRMQLGQLTLTMPDGSSKRYGDEHTGSKAELTVNSPSLFRKIACRGDIGLGEGYSEGLWDSPDVVDVIRFFLENRKIHTRTHNALTNTAAILSGAIQRHLHLKAPQNDEAGSKANIAAHYDLSNELFRHFLDPTMTYSSGVFINPADVTEDLEEAQLRKNRLLADKAQITADDHVLEIGCGWGGFAEQTAKERGCRITGVTLSQEQYTYATQRIKDADLDHLVDIQLRDYRTLSSQYDKIVSIEMLEAVGHKFHAEYFQKLEDLLAPSGLAAIQTITIQDAHYDHYRWGVDWVRKHIFPGGELLSLARICEITSDTTSLSVQKVQAIGLHYANTLNQWRKNFEQQWPQITKLGFDDYFRRTWIYYLASCEAAFLQGYINDLHILLSRPPT</sequence>
<organism evidence="1 2">
    <name type="scientific">Halodesulfovibrio marinisediminis DSM 17456</name>
    <dbReference type="NCBI Taxonomy" id="1121457"/>
    <lineage>
        <taxon>Bacteria</taxon>
        <taxon>Pseudomonadati</taxon>
        <taxon>Thermodesulfobacteriota</taxon>
        <taxon>Desulfovibrionia</taxon>
        <taxon>Desulfovibrionales</taxon>
        <taxon>Desulfovibrionaceae</taxon>
        <taxon>Halodesulfovibrio</taxon>
    </lineage>
</organism>
<dbReference type="PANTHER" id="PTHR43667">
    <property type="entry name" value="CYCLOPROPANE-FATTY-ACYL-PHOSPHOLIPID SYNTHASE"/>
    <property type="match status" value="1"/>
</dbReference>
<dbReference type="EMBL" id="FSRG01000003">
    <property type="protein sequence ID" value="SIN74706.1"/>
    <property type="molecule type" value="Genomic_DNA"/>
</dbReference>
<dbReference type="Pfam" id="PF02353">
    <property type="entry name" value="CMAS"/>
    <property type="match status" value="1"/>
</dbReference>
<dbReference type="InterPro" id="IPR010775">
    <property type="entry name" value="DUF1365"/>
</dbReference>
<protein>
    <submittedName>
        <fullName evidence="1">Cyclopropane-fatty-acyl-phospholipid synthase</fullName>
    </submittedName>
</protein>
<dbReference type="RefSeq" id="WP_074215376.1">
    <property type="nucleotide sequence ID" value="NZ_FSRG01000003.1"/>
</dbReference>
<gene>
    <name evidence="1" type="ORF">SAMN02745161_0509</name>
</gene>
<dbReference type="STRING" id="1121457.SAMN02745161_0509"/>
<dbReference type="SUPFAM" id="SSF53335">
    <property type="entry name" value="S-adenosyl-L-methionine-dependent methyltransferases"/>
    <property type="match status" value="1"/>
</dbReference>
<proteinExistence type="predicted"/>
<dbReference type="Gene3D" id="3.40.50.150">
    <property type="entry name" value="Vaccinia Virus protein VP39"/>
    <property type="match status" value="1"/>
</dbReference>
<dbReference type="PANTHER" id="PTHR43667:SF2">
    <property type="entry name" value="FATTY ACID C-METHYL TRANSFERASE"/>
    <property type="match status" value="1"/>
</dbReference>
<dbReference type="InterPro" id="IPR050723">
    <property type="entry name" value="CFA/CMAS"/>
</dbReference>
<name>A0A1N6DV84_9BACT</name>
<dbReference type="Pfam" id="PF07103">
    <property type="entry name" value="DUF1365"/>
    <property type="match status" value="1"/>
</dbReference>
<dbReference type="Proteomes" id="UP000184694">
    <property type="component" value="Unassembled WGS sequence"/>
</dbReference>
<accession>A0A1N6DV84</accession>
<dbReference type="InterPro" id="IPR029063">
    <property type="entry name" value="SAM-dependent_MTases_sf"/>
</dbReference>
<dbReference type="AlphaFoldDB" id="A0A1N6DV84"/>
<reference evidence="2" key="1">
    <citation type="submission" date="2016-11" db="EMBL/GenBank/DDBJ databases">
        <authorList>
            <person name="Varghese N."/>
            <person name="Submissions S."/>
        </authorList>
    </citation>
    <scope>NUCLEOTIDE SEQUENCE [LARGE SCALE GENOMIC DNA]</scope>
    <source>
        <strain evidence="2">DSM 17456</strain>
    </source>
</reference>
<evidence type="ECO:0000313" key="2">
    <source>
        <dbReference type="Proteomes" id="UP000184694"/>
    </source>
</evidence>
<evidence type="ECO:0000313" key="1">
    <source>
        <dbReference type="EMBL" id="SIN74706.1"/>
    </source>
</evidence>
<dbReference type="CDD" id="cd02440">
    <property type="entry name" value="AdoMet_MTases"/>
    <property type="match status" value="1"/>
</dbReference>
<keyword evidence="2" id="KW-1185">Reference proteome</keyword>